<keyword evidence="2" id="KW-1185">Reference proteome</keyword>
<dbReference type="Proteomes" id="UP000886501">
    <property type="component" value="Unassembled WGS sequence"/>
</dbReference>
<reference evidence="1" key="1">
    <citation type="submission" date="2019-10" db="EMBL/GenBank/DDBJ databases">
        <authorList>
            <consortium name="DOE Joint Genome Institute"/>
            <person name="Kuo A."/>
            <person name="Miyauchi S."/>
            <person name="Kiss E."/>
            <person name="Drula E."/>
            <person name="Kohler A."/>
            <person name="Sanchez-Garcia M."/>
            <person name="Andreopoulos B."/>
            <person name="Barry K.W."/>
            <person name="Bonito G."/>
            <person name="Buee M."/>
            <person name="Carver A."/>
            <person name="Chen C."/>
            <person name="Cichocki N."/>
            <person name="Clum A."/>
            <person name="Culley D."/>
            <person name="Crous P.W."/>
            <person name="Fauchery L."/>
            <person name="Girlanda M."/>
            <person name="Hayes R."/>
            <person name="Keri Z."/>
            <person name="Labutti K."/>
            <person name="Lipzen A."/>
            <person name="Lombard V."/>
            <person name="Magnuson J."/>
            <person name="Maillard F."/>
            <person name="Morin E."/>
            <person name="Murat C."/>
            <person name="Nolan M."/>
            <person name="Ohm R."/>
            <person name="Pangilinan J."/>
            <person name="Pereira M."/>
            <person name="Perotto S."/>
            <person name="Peter M."/>
            <person name="Riley R."/>
            <person name="Sitrit Y."/>
            <person name="Stielow B."/>
            <person name="Szollosi G."/>
            <person name="Zifcakova L."/>
            <person name="Stursova M."/>
            <person name="Spatafora J.W."/>
            <person name="Tedersoo L."/>
            <person name="Vaario L.-M."/>
            <person name="Yamada A."/>
            <person name="Yan M."/>
            <person name="Wang P."/>
            <person name="Xu J."/>
            <person name="Bruns T."/>
            <person name="Baldrian P."/>
            <person name="Vilgalys R."/>
            <person name="Henrissat B."/>
            <person name="Grigoriev I.V."/>
            <person name="Hibbett D."/>
            <person name="Nagy L.G."/>
            <person name="Martin F.M."/>
        </authorList>
    </citation>
    <scope>NUCLEOTIDE SEQUENCE</scope>
    <source>
        <strain evidence="1">P2</strain>
    </source>
</reference>
<dbReference type="EMBL" id="MU118196">
    <property type="protein sequence ID" value="KAF9643676.1"/>
    <property type="molecule type" value="Genomic_DNA"/>
</dbReference>
<name>A0ACB6Z244_THEGA</name>
<reference evidence="1" key="2">
    <citation type="journal article" date="2020" name="Nat. Commun.">
        <title>Large-scale genome sequencing of mycorrhizal fungi provides insights into the early evolution of symbiotic traits.</title>
        <authorList>
            <person name="Miyauchi S."/>
            <person name="Kiss E."/>
            <person name="Kuo A."/>
            <person name="Drula E."/>
            <person name="Kohler A."/>
            <person name="Sanchez-Garcia M."/>
            <person name="Morin E."/>
            <person name="Andreopoulos B."/>
            <person name="Barry K.W."/>
            <person name="Bonito G."/>
            <person name="Buee M."/>
            <person name="Carver A."/>
            <person name="Chen C."/>
            <person name="Cichocki N."/>
            <person name="Clum A."/>
            <person name="Culley D."/>
            <person name="Crous P.W."/>
            <person name="Fauchery L."/>
            <person name="Girlanda M."/>
            <person name="Hayes R.D."/>
            <person name="Keri Z."/>
            <person name="LaButti K."/>
            <person name="Lipzen A."/>
            <person name="Lombard V."/>
            <person name="Magnuson J."/>
            <person name="Maillard F."/>
            <person name="Murat C."/>
            <person name="Nolan M."/>
            <person name="Ohm R.A."/>
            <person name="Pangilinan J."/>
            <person name="Pereira M.F."/>
            <person name="Perotto S."/>
            <person name="Peter M."/>
            <person name="Pfister S."/>
            <person name="Riley R."/>
            <person name="Sitrit Y."/>
            <person name="Stielow J.B."/>
            <person name="Szollosi G."/>
            <person name="Zifcakova L."/>
            <person name="Stursova M."/>
            <person name="Spatafora J.W."/>
            <person name="Tedersoo L."/>
            <person name="Vaario L.M."/>
            <person name="Yamada A."/>
            <person name="Yan M."/>
            <person name="Wang P."/>
            <person name="Xu J."/>
            <person name="Bruns T."/>
            <person name="Baldrian P."/>
            <person name="Vilgalys R."/>
            <person name="Dunand C."/>
            <person name="Henrissat B."/>
            <person name="Grigoriev I.V."/>
            <person name="Hibbett D."/>
            <person name="Nagy L.G."/>
            <person name="Martin F.M."/>
        </authorList>
    </citation>
    <scope>NUCLEOTIDE SEQUENCE</scope>
    <source>
        <strain evidence="1">P2</strain>
    </source>
</reference>
<evidence type="ECO:0000313" key="1">
    <source>
        <dbReference type="EMBL" id="KAF9643676.1"/>
    </source>
</evidence>
<gene>
    <name evidence="1" type="ORF">BDM02DRAFT_1372944</name>
</gene>
<comment type="caution">
    <text evidence="1">The sequence shown here is derived from an EMBL/GenBank/DDBJ whole genome shotgun (WGS) entry which is preliminary data.</text>
</comment>
<organism evidence="1 2">
    <name type="scientific">Thelephora ganbajun</name>
    <name type="common">Ganba fungus</name>
    <dbReference type="NCBI Taxonomy" id="370292"/>
    <lineage>
        <taxon>Eukaryota</taxon>
        <taxon>Fungi</taxon>
        <taxon>Dikarya</taxon>
        <taxon>Basidiomycota</taxon>
        <taxon>Agaricomycotina</taxon>
        <taxon>Agaricomycetes</taxon>
        <taxon>Thelephorales</taxon>
        <taxon>Thelephoraceae</taxon>
        <taxon>Thelephora</taxon>
    </lineage>
</organism>
<sequence>MDHIHRMASGVTPFFPTTLSLVYDKLVEKSLTKPISFGLGFDGCTGDQSPIDPTPPLQASGSTPAIDSPPTINSAACSSNSQALASTTGPITLNTASNLTRLKCALCGKIARLQDLYDGLRCPVCPGRCTRRRPLMVCSSCNASRSMRGDDSSKKGRRERIM</sequence>
<protein>
    <submittedName>
        <fullName evidence="1">Uncharacterized protein</fullName>
    </submittedName>
</protein>
<evidence type="ECO:0000313" key="2">
    <source>
        <dbReference type="Proteomes" id="UP000886501"/>
    </source>
</evidence>
<accession>A0ACB6Z244</accession>
<proteinExistence type="predicted"/>